<dbReference type="Gene3D" id="3.40.50.2300">
    <property type="match status" value="1"/>
</dbReference>
<feature type="DNA-binding region" description="OmpR/PhoB-type" evidence="7">
    <location>
        <begin position="124"/>
        <end position="222"/>
    </location>
</feature>
<reference evidence="10 11" key="1">
    <citation type="submission" date="2019-02" db="EMBL/GenBank/DDBJ databases">
        <title>Genomic Encyclopedia of Archaeal and Bacterial Type Strains, Phase II (KMG-II): from individual species to whole genera.</title>
        <authorList>
            <person name="Goeker M."/>
        </authorList>
    </citation>
    <scope>NUCLEOTIDE SEQUENCE [LARGE SCALE GENOMIC DNA]</scope>
    <source>
        <strain evidence="10 11">DSM 18101</strain>
    </source>
</reference>
<dbReference type="GO" id="GO:0006355">
    <property type="term" value="P:regulation of DNA-templated transcription"/>
    <property type="evidence" value="ECO:0007669"/>
    <property type="project" value="InterPro"/>
</dbReference>
<evidence type="ECO:0000256" key="7">
    <source>
        <dbReference type="PROSITE-ProRule" id="PRU01091"/>
    </source>
</evidence>
<keyword evidence="1 6" id="KW-0597">Phosphoprotein</keyword>
<dbReference type="SMART" id="SM00448">
    <property type="entry name" value="REC"/>
    <property type="match status" value="1"/>
</dbReference>
<accession>A0A4Q7YX06</accession>
<keyword evidence="4 7" id="KW-0238">DNA-binding</keyword>
<dbReference type="PANTHER" id="PTHR48111">
    <property type="entry name" value="REGULATOR OF RPOS"/>
    <property type="match status" value="1"/>
</dbReference>
<dbReference type="Proteomes" id="UP000292958">
    <property type="component" value="Unassembled WGS sequence"/>
</dbReference>
<dbReference type="SUPFAM" id="SSF52172">
    <property type="entry name" value="CheY-like"/>
    <property type="match status" value="1"/>
</dbReference>
<dbReference type="PANTHER" id="PTHR48111:SF22">
    <property type="entry name" value="REGULATOR OF RPOS"/>
    <property type="match status" value="1"/>
</dbReference>
<keyword evidence="5" id="KW-0804">Transcription</keyword>
<dbReference type="AlphaFoldDB" id="A0A4Q7YX06"/>
<evidence type="ECO:0000259" key="8">
    <source>
        <dbReference type="PROSITE" id="PS50110"/>
    </source>
</evidence>
<keyword evidence="3" id="KW-0805">Transcription regulation</keyword>
<protein>
    <submittedName>
        <fullName evidence="10">DNA-binding response OmpR family regulator</fullName>
    </submittedName>
</protein>
<feature type="modified residue" description="4-aspartylphosphate" evidence="6">
    <location>
        <position position="51"/>
    </location>
</feature>
<dbReference type="Gene3D" id="1.10.10.10">
    <property type="entry name" value="Winged helix-like DNA-binding domain superfamily/Winged helix DNA-binding domain"/>
    <property type="match status" value="1"/>
</dbReference>
<dbReference type="CDD" id="cd00383">
    <property type="entry name" value="trans_reg_C"/>
    <property type="match status" value="1"/>
</dbReference>
<evidence type="ECO:0000259" key="9">
    <source>
        <dbReference type="PROSITE" id="PS51755"/>
    </source>
</evidence>
<evidence type="ECO:0000256" key="4">
    <source>
        <dbReference type="ARBA" id="ARBA00023125"/>
    </source>
</evidence>
<dbReference type="SUPFAM" id="SSF46894">
    <property type="entry name" value="C-terminal effector domain of the bipartite response regulators"/>
    <property type="match status" value="1"/>
</dbReference>
<dbReference type="RefSeq" id="WP_130420126.1">
    <property type="nucleotide sequence ID" value="NZ_SHKW01000001.1"/>
</dbReference>
<dbReference type="GO" id="GO:0000156">
    <property type="term" value="F:phosphorelay response regulator activity"/>
    <property type="evidence" value="ECO:0007669"/>
    <property type="project" value="TreeGrafter"/>
</dbReference>
<dbReference type="InterPro" id="IPR016032">
    <property type="entry name" value="Sig_transdc_resp-reg_C-effctor"/>
</dbReference>
<dbReference type="Pfam" id="PF00486">
    <property type="entry name" value="Trans_reg_C"/>
    <property type="match status" value="1"/>
</dbReference>
<evidence type="ECO:0000256" key="6">
    <source>
        <dbReference type="PROSITE-ProRule" id="PRU00169"/>
    </source>
</evidence>
<keyword evidence="2" id="KW-0902">Two-component regulatory system</keyword>
<dbReference type="GO" id="GO:0032993">
    <property type="term" value="C:protein-DNA complex"/>
    <property type="evidence" value="ECO:0007669"/>
    <property type="project" value="TreeGrafter"/>
</dbReference>
<dbReference type="PROSITE" id="PS51755">
    <property type="entry name" value="OMPR_PHOB"/>
    <property type="match status" value="1"/>
</dbReference>
<dbReference type="GO" id="GO:0000976">
    <property type="term" value="F:transcription cis-regulatory region binding"/>
    <property type="evidence" value="ECO:0007669"/>
    <property type="project" value="TreeGrafter"/>
</dbReference>
<dbReference type="InterPro" id="IPR036388">
    <property type="entry name" value="WH-like_DNA-bd_sf"/>
</dbReference>
<evidence type="ECO:0000256" key="2">
    <source>
        <dbReference type="ARBA" id="ARBA00023012"/>
    </source>
</evidence>
<sequence length="225" mass="25122">MKILVVEDKKKLAAHLGSALENEGHVVTLAYDGEEGLRLGKTNNFDLLILDVMVPKKDGFSVIKKLREERLATQTIIVSARDTMQDIIYGLDAGADDYLTKPFALDVLLAKVRASERRLPPPTAKEVNFADLIFRPHLYELQRGLRTVSLTRTECALLEVLMRRAKAVVPHATLIDEGWGRDADVSFESLYVLIGALRAKITRPGETEMLHTIRGVGYSLRIEPC</sequence>
<dbReference type="GO" id="GO:0005829">
    <property type="term" value="C:cytosol"/>
    <property type="evidence" value="ECO:0007669"/>
    <property type="project" value="TreeGrafter"/>
</dbReference>
<evidence type="ECO:0000313" key="10">
    <source>
        <dbReference type="EMBL" id="RZU42367.1"/>
    </source>
</evidence>
<organism evidence="10 11">
    <name type="scientific">Edaphobacter modestus</name>
    <dbReference type="NCBI Taxonomy" id="388466"/>
    <lineage>
        <taxon>Bacteria</taxon>
        <taxon>Pseudomonadati</taxon>
        <taxon>Acidobacteriota</taxon>
        <taxon>Terriglobia</taxon>
        <taxon>Terriglobales</taxon>
        <taxon>Acidobacteriaceae</taxon>
        <taxon>Edaphobacter</taxon>
    </lineage>
</organism>
<evidence type="ECO:0000256" key="3">
    <source>
        <dbReference type="ARBA" id="ARBA00023015"/>
    </source>
</evidence>
<feature type="domain" description="Response regulatory" evidence="8">
    <location>
        <begin position="2"/>
        <end position="116"/>
    </location>
</feature>
<dbReference type="InterPro" id="IPR011006">
    <property type="entry name" value="CheY-like_superfamily"/>
</dbReference>
<evidence type="ECO:0000256" key="1">
    <source>
        <dbReference type="ARBA" id="ARBA00022553"/>
    </source>
</evidence>
<proteinExistence type="predicted"/>
<evidence type="ECO:0000313" key="11">
    <source>
        <dbReference type="Proteomes" id="UP000292958"/>
    </source>
</evidence>
<comment type="caution">
    <text evidence="10">The sequence shown here is derived from an EMBL/GenBank/DDBJ whole genome shotgun (WGS) entry which is preliminary data.</text>
</comment>
<dbReference type="OrthoDB" id="9790442at2"/>
<dbReference type="SMART" id="SM00862">
    <property type="entry name" value="Trans_reg_C"/>
    <property type="match status" value="1"/>
</dbReference>
<keyword evidence="11" id="KW-1185">Reference proteome</keyword>
<gene>
    <name evidence="10" type="ORF">BDD14_3934</name>
</gene>
<dbReference type="PROSITE" id="PS50110">
    <property type="entry name" value="RESPONSE_REGULATORY"/>
    <property type="match status" value="1"/>
</dbReference>
<dbReference type="InterPro" id="IPR039420">
    <property type="entry name" value="WalR-like"/>
</dbReference>
<name>A0A4Q7YX06_9BACT</name>
<evidence type="ECO:0000256" key="5">
    <source>
        <dbReference type="ARBA" id="ARBA00023163"/>
    </source>
</evidence>
<dbReference type="Pfam" id="PF00072">
    <property type="entry name" value="Response_reg"/>
    <property type="match status" value="1"/>
</dbReference>
<feature type="domain" description="OmpR/PhoB-type" evidence="9">
    <location>
        <begin position="124"/>
        <end position="222"/>
    </location>
</feature>
<dbReference type="Gene3D" id="6.10.250.690">
    <property type="match status" value="1"/>
</dbReference>
<dbReference type="InterPro" id="IPR001867">
    <property type="entry name" value="OmpR/PhoB-type_DNA-bd"/>
</dbReference>
<dbReference type="EMBL" id="SHKW01000001">
    <property type="protein sequence ID" value="RZU42367.1"/>
    <property type="molecule type" value="Genomic_DNA"/>
</dbReference>
<dbReference type="InterPro" id="IPR001789">
    <property type="entry name" value="Sig_transdc_resp-reg_receiver"/>
</dbReference>